<keyword evidence="1" id="KW-1133">Transmembrane helix</keyword>
<gene>
    <name evidence="2" type="ORF">GCM10010833_25170</name>
</gene>
<proteinExistence type="predicted"/>
<dbReference type="Proteomes" id="UP000614261">
    <property type="component" value="Unassembled WGS sequence"/>
</dbReference>
<keyword evidence="1" id="KW-0472">Membrane</keyword>
<accession>A0ABQ1JJQ9</accession>
<reference evidence="3" key="1">
    <citation type="journal article" date="2019" name="Int. J. Syst. Evol. Microbiol.">
        <title>The Global Catalogue of Microorganisms (GCM) 10K type strain sequencing project: providing services to taxonomists for standard genome sequencing and annotation.</title>
        <authorList>
            <consortium name="The Broad Institute Genomics Platform"/>
            <consortium name="The Broad Institute Genome Sequencing Center for Infectious Disease"/>
            <person name="Wu L."/>
            <person name="Ma J."/>
        </authorList>
    </citation>
    <scope>NUCLEOTIDE SEQUENCE [LARGE SCALE GENOMIC DNA]</scope>
    <source>
        <strain evidence="3">CGMCC 1.12851</strain>
    </source>
</reference>
<evidence type="ECO:0000313" key="2">
    <source>
        <dbReference type="EMBL" id="GGB68913.1"/>
    </source>
</evidence>
<name>A0ABQ1JJQ9_9SPHN</name>
<dbReference type="EMBL" id="BMGD01000004">
    <property type="protein sequence ID" value="GGB68913.1"/>
    <property type="molecule type" value="Genomic_DNA"/>
</dbReference>
<comment type="caution">
    <text evidence="2">The sequence shown here is derived from an EMBL/GenBank/DDBJ whole genome shotgun (WGS) entry which is preliminary data.</text>
</comment>
<evidence type="ECO:0000313" key="3">
    <source>
        <dbReference type="Proteomes" id="UP000614261"/>
    </source>
</evidence>
<feature type="transmembrane region" description="Helical" evidence="1">
    <location>
        <begin position="81"/>
        <end position="99"/>
    </location>
</feature>
<keyword evidence="3" id="KW-1185">Reference proteome</keyword>
<protein>
    <submittedName>
        <fullName evidence="2">Uncharacterized protein</fullName>
    </submittedName>
</protein>
<evidence type="ECO:0000256" key="1">
    <source>
        <dbReference type="SAM" id="Phobius"/>
    </source>
</evidence>
<keyword evidence="1" id="KW-0812">Transmembrane</keyword>
<organism evidence="2 3">
    <name type="scientific">Blastomonas aquatica</name>
    <dbReference type="NCBI Taxonomy" id="1510276"/>
    <lineage>
        <taxon>Bacteria</taxon>
        <taxon>Pseudomonadati</taxon>
        <taxon>Pseudomonadota</taxon>
        <taxon>Alphaproteobacteria</taxon>
        <taxon>Sphingomonadales</taxon>
        <taxon>Sphingomonadaceae</taxon>
        <taxon>Blastomonas</taxon>
    </lineage>
</organism>
<dbReference type="RefSeq" id="WP_188514787.1">
    <property type="nucleotide sequence ID" value="NZ_BMGD01000004.1"/>
</dbReference>
<sequence length="103" mass="11705">MNKDTNTSDLQSESLKKAQIKDLLERYPNTSRDENDEILAFLKNGPILDIGNLKGDETVRYKIAAFEDAHQKTFRTTPMEIAVLLFIFVAVALVCSMLWDIGR</sequence>